<dbReference type="InterPro" id="IPR050445">
    <property type="entry name" value="Bact_polysacc_biosynth/exp"/>
</dbReference>
<keyword evidence="2" id="KW-0812">Transmembrane</keyword>
<reference evidence="3 4" key="1">
    <citation type="submission" date="2020-10" db="EMBL/GenBank/DDBJ databases">
        <title>Connecting structure to function with the recovery of over 1000 high-quality activated sludge metagenome-assembled genomes encoding full-length rRNA genes using long-read sequencing.</title>
        <authorList>
            <person name="Singleton C.M."/>
            <person name="Petriglieri F."/>
            <person name="Kristensen J.M."/>
            <person name="Kirkegaard R.H."/>
            <person name="Michaelsen T.Y."/>
            <person name="Andersen M.H."/>
            <person name="Karst S.M."/>
            <person name="Dueholm M.S."/>
            <person name="Nielsen P.H."/>
            <person name="Albertsen M."/>
        </authorList>
    </citation>
    <scope>NUCLEOTIDE SEQUENCE [LARGE SCALE GENOMIC DNA]</scope>
    <source>
        <strain evidence="3">Fred_18-Q3-R57-64_BAT3C.720</strain>
    </source>
</reference>
<organism evidence="3 4">
    <name type="scientific">Candidatus Accumulibacter affinis</name>
    <dbReference type="NCBI Taxonomy" id="2954384"/>
    <lineage>
        <taxon>Bacteria</taxon>
        <taxon>Pseudomonadati</taxon>
        <taxon>Pseudomonadota</taxon>
        <taxon>Betaproteobacteria</taxon>
        <taxon>Candidatus Accumulibacter</taxon>
    </lineage>
</organism>
<keyword evidence="1" id="KW-0175">Coiled coil</keyword>
<proteinExistence type="predicted"/>
<dbReference type="Proteomes" id="UP000706151">
    <property type="component" value="Unassembled WGS sequence"/>
</dbReference>
<dbReference type="AlphaFoldDB" id="A0A935TCQ0"/>
<dbReference type="GO" id="GO:0004713">
    <property type="term" value="F:protein tyrosine kinase activity"/>
    <property type="evidence" value="ECO:0007669"/>
    <property type="project" value="TreeGrafter"/>
</dbReference>
<name>A0A935TCQ0_9PROT</name>
<evidence type="ECO:0000256" key="1">
    <source>
        <dbReference type="SAM" id="Coils"/>
    </source>
</evidence>
<dbReference type="PANTHER" id="PTHR32309">
    <property type="entry name" value="TYROSINE-PROTEIN KINASE"/>
    <property type="match status" value="1"/>
</dbReference>
<evidence type="ECO:0000313" key="4">
    <source>
        <dbReference type="Proteomes" id="UP000706151"/>
    </source>
</evidence>
<sequence>MERVHQRLAPHIVRRRTLQAALVAIVLAILYWGVVASDRYVSEADVVVDRTDVGSGQSMDFSALLTGGGRSVYDLMLMRDHLRSLDMLQKLDVRLKLRAHYSDWRRDPISRMWSEDTEQEFFHRHYLSRVSIELDDAVGVLRIKAQAYSPEMAQSISSALVEEGERFMNELARRLARDQVDFLEKEVDRMSERLLKARQALVNFQNVKGFISPQAAAESLSTIVARWEGQLTELKAKRETMLGYLSPTAPDIAMIDLEIGSIVKQLQAERGRLTSPKGGTLNRTVEEFQRLEMETVFAQDVYKTALVALEKGRMEATRNLKKVSLVQSPTLPQYPLEPRRIYNMLVFTLSVLVLAGIVQLLAAIIRDHKD</sequence>
<keyword evidence="2" id="KW-0472">Membrane</keyword>
<comment type="caution">
    <text evidence="3">The sequence shown here is derived from an EMBL/GenBank/DDBJ whole genome shotgun (WGS) entry which is preliminary data.</text>
</comment>
<dbReference type="EMBL" id="JADJOT010000009">
    <property type="protein sequence ID" value="MBK7954977.1"/>
    <property type="molecule type" value="Genomic_DNA"/>
</dbReference>
<gene>
    <name evidence="3" type="ORF">IPK02_14040</name>
</gene>
<feature type="transmembrane region" description="Helical" evidence="2">
    <location>
        <begin position="341"/>
        <end position="365"/>
    </location>
</feature>
<evidence type="ECO:0000256" key="2">
    <source>
        <dbReference type="SAM" id="Phobius"/>
    </source>
</evidence>
<dbReference type="PANTHER" id="PTHR32309:SF13">
    <property type="entry name" value="FERRIC ENTEROBACTIN TRANSPORT PROTEIN FEPE"/>
    <property type="match status" value="1"/>
</dbReference>
<feature type="coiled-coil region" evidence="1">
    <location>
        <begin position="173"/>
        <end position="200"/>
    </location>
</feature>
<accession>A0A935TCQ0</accession>
<evidence type="ECO:0000313" key="3">
    <source>
        <dbReference type="EMBL" id="MBK7954977.1"/>
    </source>
</evidence>
<protein>
    <submittedName>
        <fullName evidence="3">Chain-length determining protein</fullName>
    </submittedName>
</protein>
<keyword evidence="2" id="KW-1133">Transmembrane helix</keyword>
<dbReference type="GO" id="GO:0005886">
    <property type="term" value="C:plasma membrane"/>
    <property type="evidence" value="ECO:0007669"/>
    <property type="project" value="TreeGrafter"/>
</dbReference>